<dbReference type="Gene3D" id="3.80.10.10">
    <property type="entry name" value="Ribonuclease Inhibitor"/>
    <property type="match status" value="3"/>
</dbReference>
<feature type="compositionally biased region" description="Polar residues" evidence="1">
    <location>
        <begin position="323"/>
        <end position="338"/>
    </location>
</feature>
<accession>A0A812BSM3</accession>
<comment type="caution">
    <text evidence="2">The sequence shown here is derived from an EMBL/GenBank/DDBJ whole genome shotgun (WGS) entry which is preliminary data.</text>
</comment>
<keyword evidence="3" id="KW-1185">Reference proteome</keyword>
<dbReference type="PANTHER" id="PTHR13318:SF95">
    <property type="entry name" value="F-BOX PROTEIN YLR352W"/>
    <property type="match status" value="1"/>
</dbReference>
<dbReference type="InterPro" id="IPR032675">
    <property type="entry name" value="LRR_dom_sf"/>
</dbReference>
<dbReference type="OrthoDB" id="16120at2759"/>
<gene>
    <name evidence="2" type="ORF">SPHA_24556</name>
</gene>
<dbReference type="SUPFAM" id="SSF52047">
    <property type="entry name" value="RNI-like"/>
    <property type="match status" value="2"/>
</dbReference>
<dbReference type="InterPro" id="IPR006553">
    <property type="entry name" value="Leu-rich_rpt_Cys-con_subtyp"/>
</dbReference>
<feature type="compositionally biased region" description="Low complexity" evidence="1">
    <location>
        <begin position="280"/>
        <end position="293"/>
    </location>
</feature>
<dbReference type="PANTHER" id="PTHR13318">
    <property type="entry name" value="PARTNER OF PAIRED, ISOFORM B-RELATED"/>
    <property type="match status" value="1"/>
</dbReference>
<dbReference type="EMBL" id="CAHIKZ030000917">
    <property type="protein sequence ID" value="CAE1244997.1"/>
    <property type="molecule type" value="Genomic_DNA"/>
</dbReference>
<dbReference type="GO" id="GO:0019005">
    <property type="term" value="C:SCF ubiquitin ligase complex"/>
    <property type="evidence" value="ECO:0007669"/>
    <property type="project" value="TreeGrafter"/>
</dbReference>
<protein>
    <submittedName>
        <fullName evidence="2">Uncharacterized protein</fullName>
    </submittedName>
</protein>
<evidence type="ECO:0000313" key="2">
    <source>
        <dbReference type="EMBL" id="CAE1244997.1"/>
    </source>
</evidence>
<dbReference type="Proteomes" id="UP000597762">
    <property type="component" value="Unassembled WGS sequence"/>
</dbReference>
<reference evidence="2" key="1">
    <citation type="submission" date="2021-01" db="EMBL/GenBank/DDBJ databases">
        <authorList>
            <person name="Li R."/>
            <person name="Bekaert M."/>
        </authorList>
    </citation>
    <scope>NUCLEOTIDE SEQUENCE</scope>
    <source>
        <strain evidence="2">Farmed</strain>
    </source>
</reference>
<evidence type="ECO:0000256" key="1">
    <source>
        <dbReference type="SAM" id="MobiDB-lite"/>
    </source>
</evidence>
<dbReference type="AlphaFoldDB" id="A0A812BSM3"/>
<dbReference type="SMART" id="SM00367">
    <property type="entry name" value="LRR_CC"/>
    <property type="match status" value="6"/>
</dbReference>
<sequence length="677" mass="75858">MPRRKSAESLKRQCLFSIARDMDKVWSSDFYTNFRDVPRLFYVIGPFYFLTTELTQDLINILAEQRWLKRHHLQILLHTHLKQLDLEVCRSIANHDSVIRMVGVRCQTLSKLNLSSLNQISAKVLVDLVLNVPHIQSLILQNTKCNDQVMATIGRTCSQLRELNVFGCPVTDSGAFGLCLKSSANGGLPNCSQLVSLDIGATAVSLCGASAILQTLQCLRYFHYCDVCAVLEKLYLDVQRYGTSILAGHGRTFNERDTVDYLSSASEDTESTQDAQMDLASSDNVADSSSVEEGATGNGFLNHSNDNSKETVKTKKKRGCIQVESSKQSDSKPLSTTKNPQIRTYAINSLTATGIQCATVTAHSIKFACQLCPNVTEVYLHQNIGNSGMAYLTQLQQLSVLEVVSCAPDPITFEEGLVPVLKQAGPNLIRLTLYDFADIDIIRIGQYCPQLQHLSLESSMCDFNDYDANVLRNLLINGCQWQDNVCPRDQPAGQSNDDDEEDDFWGVCRFRSGITSGMTWSNAPYRPAVNHHNRHDYLQPTYDVAGSEPTSEGLFAHLRSLRIILLSETNNFPADILRLILTNARHLVHLHLTNMQFLTDDLLAAVLLQNPLSSLQTLVLEMCNNVDRRSILRLLNDQKNGLQRLDLIECQSITRRDFEHFLDKVGRDNVDVTITWM</sequence>
<evidence type="ECO:0000313" key="3">
    <source>
        <dbReference type="Proteomes" id="UP000597762"/>
    </source>
</evidence>
<proteinExistence type="predicted"/>
<organism evidence="2 3">
    <name type="scientific">Acanthosepion pharaonis</name>
    <name type="common">Pharaoh cuttlefish</name>
    <name type="synonym">Sepia pharaonis</name>
    <dbReference type="NCBI Taxonomy" id="158019"/>
    <lineage>
        <taxon>Eukaryota</taxon>
        <taxon>Metazoa</taxon>
        <taxon>Spiralia</taxon>
        <taxon>Lophotrochozoa</taxon>
        <taxon>Mollusca</taxon>
        <taxon>Cephalopoda</taxon>
        <taxon>Coleoidea</taxon>
        <taxon>Decapodiformes</taxon>
        <taxon>Sepiida</taxon>
        <taxon>Sepiina</taxon>
        <taxon>Sepiidae</taxon>
        <taxon>Acanthosepion</taxon>
    </lineage>
</organism>
<dbReference type="GO" id="GO:0031146">
    <property type="term" value="P:SCF-dependent proteasomal ubiquitin-dependent protein catabolic process"/>
    <property type="evidence" value="ECO:0007669"/>
    <property type="project" value="TreeGrafter"/>
</dbReference>
<feature type="region of interest" description="Disordered" evidence="1">
    <location>
        <begin position="261"/>
        <end position="338"/>
    </location>
</feature>
<name>A0A812BSM3_ACAPH</name>